<evidence type="ECO:0000313" key="2">
    <source>
        <dbReference type="Proteomes" id="UP001367508"/>
    </source>
</evidence>
<organism evidence="1 2">
    <name type="scientific">Canavalia gladiata</name>
    <name type="common">Sword bean</name>
    <name type="synonym">Dolichos gladiatus</name>
    <dbReference type="NCBI Taxonomy" id="3824"/>
    <lineage>
        <taxon>Eukaryota</taxon>
        <taxon>Viridiplantae</taxon>
        <taxon>Streptophyta</taxon>
        <taxon>Embryophyta</taxon>
        <taxon>Tracheophyta</taxon>
        <taxon>Spermatophyta</taxon>
        <taxon>Magnoliopsida</taxon>
        <taxon>eudicotyledons</taxon>
        <taxon>Gunneridae</taxon>
        <taxon>Pentapetalae</taxon>
        <taxon>rosids</taxon>
        <taxon>fabids</taxon>
        <taxon>Fabales</taxon>
        <taxon>Fabaceae</taxon>
        <taxon>Papilionoideae</taxon>
        <taxon>50 kb inversion clade</taxon>
        <taxon>NPAAA clade</taxon>
        <taxon>indigoferoid/millettioid clade</taxon>
        <taxon>Phaseoleae</taxon>
        <taxon>Canavalia</taxon>
    </lineage>
</organism>
<dbReference type="EMBL" id="JAYMYQ010000006">
    <property type="protein sequence ID" value="KAK7323696.1"/>
    <property type="molecule type" value="Genomic_DNA"/>
</dbReference>
<comment type="caution">
    <text evidence="1">The sequence shown here is derived from an EMBL/GenBank/DDBJ whole genome shotgun (WGS) entry which is preliminary data.</text>
</comment>
<evidence type="ECO:0000313" key="1">
    <source>
        <dbReference type="EMBL" id="KAK7323696.1"/>
    </source>
</evidence>
<accession>A0AAN9KVB0</accession>
<proteinExistence type="predicted"/>
<protein>
    <submittedName>
        <fullName evidence="1">Uncharacterized protein</fullName>
    </submittedName>
</protein>
<sequence length="199" mass="21872">MQGLWKKLTYSEIEIEGRVESGDRYAYFCPTFKAELAGISISFCSECLLKRYKLQRAASSLELFALFKLAFRVELDVLLGLVRAAVKPGISITTKQMGNDAFSIGTPPVQTEVKQGAMPLHADQAQITLITILPLAISKNSNSVLNYRTPNLPLNFSINSPSVLNYKIPNLPPAISINASSVLNYRIPNLPSTNPINSQ</sequence>
<keyword evidence="2" id="KW-1185">Reference proteome</keyword>
<dbReference type="AlphaFoldDB" id="A0AAN9KVB0"/>
<dbReference type="Proteomes" id="UP001367508">
    <property type="component" value="Unassembled WGS sequence"/>
</dbReference>
<reference evidence="1 2" key="1">
    <citation type="submission" date="2024-01" db="EMBL/GenBank/DDBJ databases">
        <title>The genomes of 5 underutilized Papilionoideae crops provide insights into root nodulation and disease resistanc.</title>
        <authorList>
            <person name="Jiang F."/>
        </authorList>
    </citation>
    <scope>NUCLEOTIDE SEQUENCE [LARGE SCALE GENOMIC DNA]</scope>
    <source>
        <strain evidence="1">LVBAO_FW01</strain>
        <tissue evidence="1">Leaves</tissue>
    </source>
</reference>
<name>A0AAN9KVB0_CANGL</name>
<gene>
    <name evidence="1" type="ORF">VNO77_27184</name>
</gene>